<evidence type="ECO:0000313" key="1">
    <source>
        <dbReference type="EMBL" id="GGB62284.1"/>
    </source>
</evidence>
<evidence type="ECO:0000313" key="2">
    <source>
        <dbReference type="Proteomes" id="UP000617555"/>
    </source>
</evidence>
<dbReference type="Proteomes" id="UP000617555">
    <property type="component" value="Unassembled WGS sequence"/>
</dbReference>
<dbReference type="InterPro" id="IPR021250">
    <property type="entry name" value="DUF2789"/>
</dbReference>
<comment type="caution">
    <text evidence="1">The sequence shown here is derived from an EMBL/GenBank/DDBJ whole genome shotgun (WGS) entry which is preliminary data.</text>
</comment>
<dbReference type="RefSeq" id="WP_188739580.1">
    <property type="nucleotide sequence ID" value="NZ_BMII01000018.1"/>
</dbReference>
<dbReference type="InterPro" id="IPR038086">
    <property type="entry name" value="DUF2789_sf"/>
</dbReference>
<sequence length="76" mass="8816">MDTTENDLGHLFKQLGLGYTQQEIDSFVSRNKVNKDTLLIDADCWNHSQRAFLKEALNEDAQWSEIIDQLDVMMRA</sequence>
<protein>
    <submittedName>
        <fullName evidence="1">DUF2789 domain-containing protein</fullName>
    </submittedName>
</protein>
<name>A0ABQ1J8B6_9GAMM</name>
<gene>
    <name evidence="1" type="ORF">GCM10011607_23820</name>
</gene>
<reference evidence="2" key="1">
    <citation type="journal article" date="2019" name="Int. J. Syst. Evol. Microbiol.">
        <title>The Global Catalogue of Microorganisms (GCM) 10K type strain sequencing project: providing services to taxonomists for standard genome sequencing and annotation.</title>
        <authorList>
            <consortium name="The Broad Institute Genomics Platform"/>
            <consortium name="The Broad Institute Genome Sequencing Center for Infectious Disease"/>
            <person name="Wu L."/>
            <person name="Ma J."/>
        </authorList>
    </citation>
    <scope>NUCLEOTIDE SEQUENCE [LARGE SCALE GENOMIC DNA]</scope>
    <source>
        <strain evidence="2">CGMCC 1.15339</strain>
    </source>
</reference>
<accession>A0ABQ1J8B6</accession>
<dbReference type="EMBL" id="BMII01000018">
    <property type="protein sequence ID" value="GGB62284.1"/>
    <property type="molecule type" value="Genomic_DNA"/>
</dbReference>
<proteinExistence type="predicted"/>
<keyword evidence="2" id="KW-1185">Reference proteome</keyword>
<dbReference type="Pfam" id="PF10982">
    <property type="entry name" value="DUF2789"/>
    <property type="match status" value="1"/>
</dbReference>
<dbReference type="Gene3D" id="1.10.10.1130">
    <property type="entry name" value="Uncharacterised protein PF10982, DUF2789"/>
    <property type="match status" value="1"/>
</dbReference>
<organism evidence="1 2">
    <name type="scientific">Shewanella inventionis</name>
    <dbReference type="NCBI Taxonomy" id="1738770"/>
    <lineage>
        <taxon>Bacteria</taxon>
        <taxon>Pseudomonadati</taxon>
        <taxon>Pseudomonadota</taxon>
        <taxon>Gammaproteobacteria</taxon>
        <taxon>Alteromonadales</taxon>
        <taxon>Shewanellaceae</taxon>
        <taxon>Shewanella</taxon>
    </lineage>
</organism>